<dbReference type="GO" id="GO:0006508">
    <property type="term" value="P:proteolysis"/>
    <property type="evidence" value="ECO:0007669"/>
    <property type="project" value="UniProtKB-KW"/>
</dbReference>
<dbReference type="InterPro" id="IPR001460">
    <property type="entry name" value="PCN-bd_Tpept"/>
</dbReference>
<evidence type="ECO:0000256" key="16">
    <source>
        <dbReference type="SAM" id="Phobius"/>
    </source>
</evidence>
<evidence type="ECO:0000313" key="19">
    <source>
        <dbReference type="EMBL" id="EQB08303.1"/>
    </source>
</evidence>
<evidence type="ECO:0000256" key="12">
    <source>
        <dbReference type="ARBA" id="ARBA00023316"/>
    </source>
</evidence>
<protein>
    <submittedName>
        <fullName evidence="19">Penicillin-binding protein 1A</fullName>
    </submittedName>
</protein>
<evidence type="ECO:0000256" key="15">
    <source>
        <dbReference type="SAM" id="MobiDB-lite"/>
    </source>
</evidence>
<dbReference type="SUPFAM" id="SSF53955">
    <property type="entry name" value="Lysozyme-like"/>
    <property type="match status" value="1"/>
</dbReference>
<comment type="similarity">
    <text evidence="2">In the C-terminal section; belongs to the transpeptidase family.</text>
</comment>
<dbReference type="NCBIfam" id="TIGR02074">
    <property type="entry name" value="PBP_1a_fam"/>
    <property type="match status" value="1"/>
</dbReference>
<comment type="caution">
    <text evidence="19">The sequence shown here is derived from an EMBL/GenBank/DDBJ whole genome shotgun (WGS) entry which is preliminary data.</text>
</comment>
<keyword evidence="20" id="KW-1185">Reference proteome</keyword>
<evidence type="ECO:0000256" key="3">
    <source>
        <dbReference type="ARBA" id="ARBA00007739"/>
    </source>
</evidence>
<dbReference type="SUPFAM" id="SSF56601">
    <property type="entry name" value="beta-lactamase/transpeptidase-like"/>
    <property type="match status" value="1"/>
</dbReference>
<keyword evidence="4" id="KW-0121">Carboxypeptidase</keyword>
<dbReference type="InterPro" id="IPR036950">
    <property type="entry name" value="PBP_transglycosylase"/>
</dbReference>
<name>T0H895_9SPHN</name>
<feature type="compositionally biased region" description="Pro residues" evidence="15">
    <location>
        <begin position="653"/>
        <end position="682"/>
    </location>
</feature>
<evidence type="ECO:0000259" key="18">
    <source>
        <dbReference type="Pfam" id="PF00912"/>
    </source>
</evidence>
<evidence type="ECO:0000256" key="5">
    <source>
        <dbReference type="ARBA" id="ARBA00022670"/>
    </source>
</evidence>
<dbReference type="AlphaFoldDB" id="T0H895"/>
<dbReference type="PANTHER" id="PTHR32282">
    <property type="entry name" value="BINDING PROTEIN TRANSPEPTIDASE, PUTATIVE-RELATED"/>
    <property type="match status" value="1"/>
</dbReference>
<organism evidence="19 20">
    <name type="scientific">Sphingobium quisquiliarum P25</name>
    <dbReference type="NCBI Taxonomy" id="1329909"/>
    <lineage>
        <taxon>Bacteria</taxon>
        <taxon>Pseudomonadati</taxon>
        <taxon>Pseudomonadota</taxon>
        <taxon>Alphaproteobacteria</taxon>
        <taxon>Sphingomonadales</taxon>
        <taxon>Sphingomonadaceae</taxon>
        <taxon>Sphingobium</taxon>
    </lineage>
</organism>
<evidence type="ECO:0000256" key="2">
    <source>
        <dbReference type="ARBA" id="ARBA00007090"/>
    </source>
</evidence>
<dbReference type="UniPathway" id="UPA00219"/>
<dbReference type="InterPro" id="IPR023346">
    <property type="entry name" value="Lysozyme-like_dom_sf"/>
</dbReference>
<keyword evidence="11" id="KW-0511">Multifunctional enzyme</keyword>
<evidence type="ECO:0000256" key="10">
    <source>
        <dbReference type="ARBA" id="ARBA00022984"/>
    </source>
</evidence>
<dbReference type="InterPro" id="IPR001264">
    <property type="entry name" value="Glyco_trans_51"/>
</dbReference>
<dbReference type="GO" id="GO:0008658">
    <property type="term" value="F:penicillin binding"/>
    <property type="evidence" value="ECO:0007669"/>
    <property type="project" value="InterPro"/>
</dbReference>
<feature type="region of interest" description="Disordered" evidence="15">
    <location>
        <begin position="645"/>
        <end position="688"/>
    </location>
</feature>
<evidence type="ECO:0000256" key="14">
    <source>
        <dbReference type="ARBA" id="ARBA00049902"/>
    </source>
</evidence>
<dbReference type="EMBL" id="ATHO01000070">
    <property type="protein sequence ID" value="EQB08303.1"/>
    <property type="molecule type" value="Genomic_DNA"/>
</dbReference>
<dbReference type="Proteomes" id="UP000015525">
    <property type="component" value="Unassembled WGS sequence"/>
</dbReference>
<keyword evidence="8" id="KW-0378">Hydrolase</keyword>
<keyword evidence="9" id="KW-0133">Cell shape</keyword>
<feature type="transmembrane region" description="Helical" evidence="16">
    <location>
        <begin position="38"/>
        <end position="59"/>
    </location>
</feature>
<evidence type="ECO:0000256" key="8">
    <source>
        <dbReference type="ARBA" id="ARBA00022801"/>
    </source>
</evidence>
<evidence type="ECO:0000313" key="20">
    <source>
        <dbReference type="Proteomes" id="UP000015525"/>
    </source>
</evidence>
<keyword evidence="10" id="KW-0573">Peptidoglycan synthesis</keyword>
<dbReference type="GO" id="GO:0009252">
    <property type="term" value="P:peptidoglycan biosynthetic process"/>
    <property type="evidence" value="ECO:0007669"/>
    <property type="project" value="UniProtKB-UniPathway"/>
</dbReference>
<evidence type="ECO:0000256" key="1">
    <source>
        <dbReference type="ARBA" id="ARBA00004752"/>
    </source>
</evidence>
<dbReference type="Pfam" id="PF00905">
    <property type="entry name" value="Transpeptidase"/>
    <property type="match status" value="1"/>
</dbReference>
<evidence type="ECO:0000256" key="13">
    <source>
        <dbReference type="ARBA" id="ARBA00034000"/>
    </source>
</evidence>
<evidence type="ECO:0000256" key="7">
    <source>
        <dbReference type="ARBA" id="ARBA00022679"/>
    </source>
</evidence>
<gene>
    <name evidence="19" type="ORF">L288_08090</name>
</gene>
<dbReference type="GO" id="GO:0008360">
    <property type="term" value="P:regulation of cell shape"/>
    <property type="evidence" value="ECO:0007669"/>
    <property type="project" value="UniProtKB-KW"/>
</dbReference>
<feature type="domain" description="Glycosyl transferase family 51" evidence="18">
    <location>
        <begin position="93"/>
        <end position="256"/>
    </location>
</feature>
<comment type="catalytic activity">
    <reaction evidence="14">
        <text>[GlcNAc-(1-&gt;4)-Mur2Ac(oyl-L-Ala-gamma-D-Glu-L-Lys-D-Ala-D-Ala)](n)-di-trans,octa-cis-undecaprenyl diphosphate + beta-D-GlcNAc-(1-&gt;4)-Mur2Ac(oyl-L-Ala-gamma-D-Glu-L-Lys-D-Ala-D-Ala)-di-trans,octa-cis-undecaprenyl diphosphate = [GlcNAc-(1-&gt;4)-Mur2Ac(oyl-L-Ala-gamma-D-Glu-L-Lys-D-Ala-D-Ala)](n+1)-di-trans,octa-cis-undecaprenyl diphosphate + di-trans,octa-cis-undecaprenyl diphosphate + H(+)</text>
        <dbReference type="Rhea" id="RHEA:23708"/>
        <dbReference type="Rhea" id="RHEA-COMP:9602"/>
        <dbReference type="Rhea" id="RHEA-COMP:9603"/>
        <dbReference type="ChEBI" id="CHEBI:15378"/>
        <dbReference type="ChEBI" id="CHEBI:58405"/>
        <dbReference type="ChEBI" id="CHEBI:60033"/>
        <dbReference type="ChEBI" id="CHEBI:78435"/>
        <dbReference type="EC" id="2.4.99.28"/>
    </reaction>
</comment>
<reference evidence="19 20" key="1">
    <citation type="journal article" date="2013" name="Genome Announc.">
        <title>Draft Genome Sequence of Sphingobium quisquiliarum Strain P25T, a Novel Hexachlorocyclohexane (HCH)-Degrading Bacterium Isolated from an HCH Dumpsite.</title>
        <authorList>
            <person name="Kumar Singh A."/>
            <person name="Sangwan N."/>
            <person name="Sharma A."/>
            <person name="Gupta V."/>
            <person name="Khurana J.P."/>
            <person name="Lal R."/>
        </authorList>
    </citation>
    <scope>NUCLEOTIDE SEQUENCE [LARGE SCALE GENOMIC DNA]</scope>
    <source>
        <strain evidence="19 20">P25</strain>
    </source>
</reference>
<sequence>MRDPLPAPQSDSDAAREFGAGPPSAFAPPTPWRRRLHIAGWIAAALLALLMVMIAWLAVTAPLSRSLKPIAPPSISLMSSDGHLIARRGAIIDRPVTMTGLPKHVPQAFMAIEDRRFYSHWGIDPRGIARAAWHNLWSDGASQGGSTITQQLAKGVFLSSDRTFGRKAREALIAFWLEAWLTKDQIFERYLSNVYFGDNVYGLRAASLHYFNRQPERLTISQAAMLAGLLKAPSRLAPTSNLPGARARAALVTQAMVEAGYITKAERNALRPARLDVRETAEPTSGTYFADWVLPEARDRAGAVYGEQTIATTLDWRVQRLAEAAIRRAPLGGAEGALVAMKPDGSVVAMVGGKNYRKSSFNRAVQAKRQPGSTFKLFVYLAAFRAGMTPEDMIDDTPITTGSYRPANHGGKYRGKITLRQAFAASSNVAAVRLTQKVGVDNVIKVARDLGITAPLTEDLSLALGTSEIPLVELAEAYAAVAAGAYPVLAHGLPPEEQGWFDRLMGRQRRFSDDQLEMIRDLLSSAANRGTGSAAALRTRTFGKTGTTQDSRDAIFVGYAGGLVTAVWIGNDNNSPLPGGAAGGGIPARIWRDFMGRAINEPAEVPEEEQDSDLVNAIANVTAEAGLGNMSLGIDQDGVSVNIGPNQLRLPIGQPPPGEPAAPVPVPAQGTPPPRIAPPPPVEENAAP</sequence>
<dbReference type="InterPro" id="IPR050396">
    <property type="entry name" value="Glycosyltr_51/Transpeptidase"/>
</dbReference>
<feature type="region of interest" description="Disordered" evidence="15">
    <location>
        <begin position="1"/>
        <end position="26"/>
    </location>
</feature>
<evidence type="ECO:0000259" key="17">
    <source>
        <dbReference type="Pfam" id="PF00905"/>
    </source>
</evidence>
<evidence type="ECO:0000256" key="9">
    <source>
        <dbReference type="ARBA" id="ARBA00022960"/>
    </source>
</evidence>
<keyword evidence="7" id="KW-0808">Transferase</keyword>
<dbReference type="GO" id="GO:0008955">
    <property type="term" value="F:peptidoglycan glycosyltransferase activity"/>
    <property type="evidence" value="ECO:0007669"/>
    <property type="project" value="UniProtKB-EC"/>
</dbReference>
<dbReference type="Gene3D" id="1.10.3810.10">
    <property type="entry name" value="Biosynthetic peptidoglycan transglycosylase-like"/>
    <property type="match status" value="1"/>
</dbReference>
<dbReference type="GO" id="GO:0009002">
    <property type="term" value="F:serine-type D-Ala-D-Ala carboxypeptidase activity"/>
    <property type="evidence" value="ECO:0007669"/>
    <property type="project" value="UniProtKB-EC"/>
</dbReference>
<evidence type="ECO:0000256" key="6">
    <source>
        <dbReference type="ARBA" id="ARBA00022676"/>
    </source>
</evidence>
<comment type="catalytic activity">
    <reaction evidence="13">
        <text>Preferential cleavage: (Ac)2-L-Lys-D-Ala-|-D-Ala. Also transpeptidation of peptidyl-alanyl moieties that are N-acyl substituents of D-alanine.</text>
        <dbReference type="EC" id="3.4.16.4"/>
    </reaction>
</comment>
<dbReference type="PANTHER" id="PTHR32282:SF33">
    <property type="entry name" value="PEPTIDOGLYCAN GLYCOSYLTRANSFERASE"/>
    <property type="match status" value="1"/>
</dbReference>
<comment type="similarity">
    <text evidence="3">In the N-terminal section; belongs to the glycosyltransferase 51 family.</text>
</comment>
<dbReference type="GO" id="GO:0030288">
    <property type="term" value="C:outer membrane-bounded periplasmic space"/>
    <property type="evidence" value="ECO:0007669"/>
    <property type="project" value="TreeGrafter"/>
</dbReference>
<comment type="pathway">
    <text evidence="1">Cell wall biogenesis; peptidoglycan biosynthesis.</text>
</comment>
<dbReference type="PATRIC" id="fig|1329909.3.peg.1565"/>
<dbReference type="Pfam" id="PF00912">
    <property type="entry name" value="Transgly"/>
    <property type="match status" value="1"/>
</dbReference>
<proteinExistence type="inferred from homology"/>
<keyword evidence="5" id="KW-0645">Protease</keyword>
<keyword evidence="16" id="KW-0812">Transmembrane</keyword>
<dbReference type="FunFam" id="1.10.3810.10:FF:000001">
    <property type="entry name" value="Penicillin-binding protein 1A"/>
    <property type="match status" value="1"/>
</dbReference>
<keyword evidence="16" id="KW-0472">Membrane</keyword>
<dbReference type="Gene3D" id="3.40.710.10">
    <property type="entry name" value="DD-peptidase/beta-lactamase superfamily"/>
    <property type="match status" value="1"/>
</dbReference>
<keyword evidence="12" id="KW-0961">Cell wall biogenesis/degradation</keyword>
<accession>T0H895</accession>
<dbReference type="InterPro" id="IPR012338">
    <property type="entry name" value="Beta-lactam/transpept-like"/>
</dbReference>
<evidence type="ECO:0000256" key="4">
    <source>
        <dbReference type="ARBA" id="ARBA00022645"/>
    </source>
</evidence>
<feature type="domain" description="Penicillin-binding protein transpeptidase" evidence="17">
    <location>
        <begin position="336"/>
        <end position="595"/>
    </location>
</feature>
<evidence type="ECO:0000256" key="11">
    <source>
        <dbReference type="ARBA" id="ARBA00023268"/>
    </source>
</evidence>
<dbReference type="GO" id="GO:0071555">
    <property type="term" value="P:cell wall organization"/>
    <property type="evidence" value="ECO:0007669"/>
    <property type="project" value="UniProtKB-KW"/>
</dbReference>
<keyword evidence="6" id="KW-0328">Glycosyltransferase</keyword>
<keyword evidence="16" id="KW-1133">Transmembrane helix</keyword>